<evidence type="ECO:0000313" key="9">
    <source>
        <dbReference type="Proteomes" id="UP001148018"/>
    </source>
</evidence>
<comment type="subcellular location">
    <subcellularLocation>
        <location evidence="1">Membrane</location>
        <topology evidence="1">Multi-pass membrane protein</topology>
    </subcellularLocation>
</comment>
<feature type="transmembrane region" description="Helical" evidence="7">
    <location>
        <begin position="47"/>
        <end position="70"/>
    </location>
</feature>
<comment type="caution">
    <text evidence="8">The sequence shown here is derived from an EMBL/GenBank/DDBJ whole genome shotgun (WGS) entry which is preliminary data.</text>
</comment>
<evidence type="ECO:0000256" key="7">
    <source>
        <dbReference type="SAM" id="Phobius"/>
    </source>
</evidence>
<proteinExistence type="inferred from homology"/>
<dbReference type="PANTHER" id="PTHR10361">
    <property type="entry name" value="SODIUM-BILE ACID COTRANSPORTER"/>
    <property type="match status" value="1"/>
</dbReference>
<feature type="transmembrane region" description="Helical" evidence="7">
    <location>
        <begin position="142"/>
        <end position="163"/>
    </location>
</feature>
<dbReference type="InterPro" id="IPR004710">
    <property type="entry name" value="Bilac:Na_transpt"/>
</dbReference>
<name>A0A9Q0IQY6_9TELE</name>
<reference evidence="8" key="1">
    <citation type="submission" date="2022-07" db="EMBL/GenBank/DDBJ databases">
        <title>Chromosome-level genome of Muraenolepis orangiensis.</title>
        <authorList>
            <person name="Kim J."/>
        </authorList>
    </citation>
    <scope>NUCLEOTIDE SEQUENCE</scope>
    <source>
        <strain evidence="8">KU_S4_2022</strain>
        <tissue evidence="8">Muscle</tissue>
    </source>
</reference>
<evidence type="ECO:0008006" key="10">
    <source>
        <dbReference type="Google" id="ProtNLM"/>
    </source>
</evidence>
<feature type="transmembrane region" description="Helical" evidence="7">
    <location>
        <begin position="241"/>
        <end position="264"/>
    </location>
</feature>
<dbReference type="InterPro" id="IPR038770">
    <property type="entry name" value="Na+/solute_symporter_sf"/>
</dbReference>
<dbReference type="OrthoDB" id="203097at2759"/>
<dbReference type="EMBL" id="JANIIK010000042">
    <property type="protein sequence ID" value="KAJ3607090.1"/>
    <property type="molecule type" value="Genomic_DNA"/>
</dbReference>
<keyword evidence="3 7" id="KW-0812">Transmembrane</keyword>
<dbReference type="Pfam" id="PF01758">
    <property type="entry name" value="SBF"/>
    <property type="match status" value="1"/>
</dbReference>
<evidence type="ECO:0000256" key="2">
    <source>
        <dbReference type="ARBA" id="ARBA00006528"/>
    </source>
</evidence>
<accession>A0A9Q0IQY6</accession>
<evidence type="ECO:0000256" key="4">
    <source>
        <dbReference type="ARBA" id="ARBA00022847"/>
    </source>
</evidence>
<keyword evidence="4" id="KW-0769">Symport</keyword>
<dbReference type="GO" id="GO:0008508">
    <property type="term" value="F:bile acid:sodium symporter activity"/>
    <property type="evidence" value="ECO:0007669"/>
    <property type="project" value="TreeGrafter"/>
</dbReference>
<sequence>MGTTVGGDWEWFMEDDLWSNGSSSLNTGASNSSGGAFESPMSPLLDILLNFCLAIVMFITMVSLGCNMDWTKIKEHVKKPKPMMIAVVAQFGIMPLTAFLLAKAFALNEITAVVVLVCGCCPGGTLSNILTLPLQGDMNLSIVMTSCSSALALGMMPLLLYVYCQGFPGLVSVVPYGRIIITLALLITPCGLGILMTHYRPQWTKVASRMILSVMMVALVVIACLAGFTVGRYVLVVLQPALLAIACLLPMVGFMLGYGFAAVFKLNGSCRRTISIETGCQNMQLASTILKMGFPQEVMGPLFLFPIIYIVFQLLEATVYILVSRCYRRYTAAKQKVTVTNDLLLPPGPSAKEGFRPTVEYVGTPLHEVEVVMEPAA</sequence>
<dbReference type="InterPro" id="IPR002657">
    <property type="entry name" value="BilAc:Na_symport/Acr3"/>
</dbReference>
<dbReference type="GO" id="GO:0016020">
    <property type="term" value="C:membrane"/>
    <property type="evidence" value="ECO:0007669"/>
    <property type="project" value="UniProtKB-SubCell"/>
</dbReference>
<feature type="transmembrane region" description="Helical" evidence="7">
    <location>
        <begin position="302"/>
        <end position="323"/>
    </location>
</feature>
<dbReference type="PANTHER" id="PTHR10361:SF40">
    <property type="entry name" value="HEPATIC SODIUM_BILE ACID COTRANSPORTER"/>
    <property type="match status" value="1"/>
</dbReference>
<comment type="similarity">
    <text evidence="2">Belongs to the bile acid:sodium symporter (BASS) (TC 2.A.28) family.</text>
</comment>
<feature type="transmembrane region" description="Helical" evidence="7">
    <location>
        <begin position="211"/>
        <end position="235"/>
    </location>
</feature>
<dbReference type="AlphaFoldDB" id="A0A9Q0IQY6"/>
<keyword evidence="5 7" id="KW-1133">Transmembrane helix</keyword>
<organism evidence="8 9">
    <name type="scientific">Muraenolepis orangiensis</name>
    <name type="common">Patagonian moray cod</name>
    <dbReference type="NCBI Taxonomy" id="630683"/>
    <lineage>
        <taxon>Eukaryota</taxon>
        <taxon>Metazoa</taxon>
        <taxon>Chordata</taxon>
        <taxon>Craniata</taxon>
        <taxon>Vertebrata</taxon>
        <taxon>Euteleostomi</taxon>
        <taxon>Actinopterygii</taxon>
        <taxon>Neopterygii</taxon>
        <taxon>Teleostei</taxon>
        <taxon>Neoteleostei</taxon>
        <taxon>Acanthomorphata</taxon>
        <taxon>Zeiogadaria</taxon>
        <taxon>Gadariae</taxon>
        <taxon>Gadiformes</taxon>
        <taxon>Muraenolepidoidei</taxon>
        <taxon>Muraenolepididae</taxon>
        <taxon>Muraenolepis</taxon>
    </lineage>
</organism>
<dbReference type="Gene3D" id="1.20.1530.20">
    <property type="match status" value="1"/>
</dbReference>
<evidence type="ECO:0000313" key="8">
    <source>
        <dbReference type="EMBL" id="KAJ3607090.1"/>
    </source>
</evidence>
<keyword evidence="6 7" id="KW-0472">Membrane</keyword>
<keyword evidence="9" id="KW-1185">Reference proteome</keyword>
<evidence type="ECO:0000256" key="1">
    <source>
        <dbReference type="ARBA" id="ARBA00004141"/>
    </source>
</evidence>
<protein>
    <recommendedName>
        <fullName evidence="10">Solute carrier family 10 member 1</fullName>
    </recommendedName>
</protein>
<evidence type="ECO:0000256" key="6">
    <source>
        <dbReference type="ARBA" id="ARBA00023136"/>
    </source>
</evidence>
<evidence type="ECO:0000256" key="5">
    <source>
        <dbReference type="ARBA" id="ARBA00022989"/>
    </source>
</evidence>
<feature type="transmembrane region" description="Helical" evidence="7">
    <location>
        <begin position="175"/>
        <end position="199"/>
    </location>
</feature>
<dbReference type="Proteomes" id="UP001148018">
    <property type="component" value="Unassembled WGS sequence"/>
</dbReference>
<evidence type="ECO:0000256" key="3">
    <source>
        <dbReference type="ARBA" id="ARBA00022692"/>
    </source>
</evidence>
<keyword evidence="4" id="KW-0813">Transport</keyword>
<gene>
    <name evidence="8" type="ORF">NHX12_026604</name>
</gene>
<feature type="transmembrane region" description="Helical" evidence="7">
    <location>
        <begin position="82"/>
        <end position="104"/>
    </location>
</feature>